<dbReference type="EMBL" id="BLLK01000023">
    <property type="protein sequence ID" value="GFH47717.1"/>
    <property type="molecule type" value="Genomic_DNA"/>
</dbReference>
<proteinExistence type="predicted"/>
<dbReference type="Proteomes" id="UP001054902">
    <property type="component" value="Unassembled WGS sequence"/>
</dbReference>
<keyword evidence="3" id="KW-1185">Reference proteome</keyword>
<name>A0AAD3H220_9STRA</name>
<evidence type="ECO:0000313" key="3">
    <source>
        <dbReference type="Proteomes" id="UP001054902"/>
    </source>
</evidence>
<organism evidence="2 3">
    <name type="scientific">Chaetoceros tenuissimus</name>
    <dbReference type="NCBI Taxonomy" id="426638"/>
    <lineage>
        <taxon>Eukaryota</taxon>
        <taxon>Sar</taxon>
        <taxon>Stramenopiles</taxon>
        <taxon>Ochrophyta</taxon>
        <taxon>Bacillariophyta</taxon>
        <taxon>Coscinodiscophyceae</taxon>
        <taxon>Chaetocerotophycidae</taxon>
        <taxon>Chaetocerotales</taxon>
        <taxon>Chaetocerotaceae</taxon>
        <taxon>Chaetoceros</taxon>
    </lineage>
</organism>
<evidence type="ECO:0000256" key="1">
    <source>
        <dbReference type="SAM" id="MobiDB-lite"/>
    </source>
</evidence>
<feature type="compositionally biased region" description="Acidic residues" evidence="1">
    <location>
        <begin position="85"/>
        <end position="99"/>
    </location>
</feature>
<accession>A0AAD3H220</accession>
<feature type="region of interest" description="Disordered" evidence="1">
    <location>
        <begin position="82"/>
        <end position="103"/>
    </location>
</feature>
<gene>
    <name evidence="2" type="ORF">CTEN210_04192</name>
</gene>
<sequence length="230" mass="26262">MSNDNWKPKKGEQVELVGLISNPELNGCMIGIITKSEIDCKSGRWAVRLKKDGSYIAVKPSNIIAANLDRKLELALQKLVAAGGTEEEEDDDEEEEEVDDNKNYVEPSEYLLDELLAVGDARFDLEHYDKAASIFYRAYYIAMHKGNCINNPESFPVAHKMLQAYSKCEEEHQIRFGHDMAQQTLMMPGCPRYILQDKKDIEDVMRRKGIEIRDMMADLNRNMAQFGMGF</sequence>
<reference evidence="2 3" key="1">
    <citation type="journal article" date="2021" name="Sci. Rep.">
        <title>The genome of the diatom Chaetoceros tenuissimus carries an ancient integrated fragment of an extant virus.</title>
        <authorList>
            <person name="Hongo Y."/>
            <person name="Kimura K."/>
            <person name="Takaki Y."/>
            <person name="Yoshida Y."/>
            <person name="Baba S."/>
            <person name="Kobayashi G."/>
            <person name="Nagasaki K."/>
            <person name="Hano T."/>
            <person name="Tomaru Y."/>
        </authorList>
    </citation>
    <scope>NUCLEOTIDE SEQUENCE [LARGE SCALE GENOMIC DNA]</scope>
    <source>
        <strain evidence="2 3">NIES-3715</strain>
    </source>
</reference>
<evidence type="ECO:0000313" key="2">
    <source>
        <dbReference type="EMBL" id="GFH47717.1"/>
    </source>
</evidence>
<dbReference type="AlphaFoldDB" id="A0AAD3H220"/>
<protein>
    <submittedName>
        <fullName evidence="2">Uncharacterized protein</fullName>
    </submittedName>
</protein>
<comment type="caution">
    <text evidence="2">The sequence shown here is derived from an EMBL/GenBank/DDBJ whole genome shotgun (WGS) entry which is preliminary data.</text>
</comment>